<dbReference type="InterPro" id="IPR000219">
    <property type="entry name" value="DH_dom"/>
</dbReference>
<dbReference type="Gene3D" id="1.20.900.10">
    <property type="entry name" value="Dbl homology (DH) domain"/>
    <property type="match status" value="1"/>
</dbReference>
<organism evidence="2">
    <name type="scientific">Cyprideis torosa</name>
    <dbReference type="NCBI Taxonomy" id="163714"/>
    <lineage>
        <taxon>Eukaryota</taxon>
        <taxon>Metazoa</taxon>
        <taxon>Ecdysozoa</taxon>
        <taxon>Arthropoda</taxon>
        <taxon>Crustacea</taxon>
        <taxon>Oligostraca</taxon>
        <taxon>Ostracoda</taxon>
        <taxon>Podocopa</taxon>
        <taxon>Podocopida</taxon>
        <taxon>Cytherocopina</taxon>
        <taxon>Cytheroidea</taxon>
        <taxon>Cytherideidae</taxon>
        <taxon>Cyprideis</taxon>
    </lineage>
</organism>
<feature type="compositionally biased region" description="Basic and acidic residues" evidence="1">
    <location>
        <begin position="582"/>
        <end position="645"/>
    </location>
</feature>
<dbReference type="SUPFAM" id="SSF50729">
    <property type="entry name" value="PH domain-like"/>
    <property type="match status" value="1"/>
</dbReference>
<evidence type="ECO:0000256" key="1">
    <source>
        <dbReference type="SAM" id="MobiDB-lite"/>
    </source>
</evidence>
<dbReference type="PANTHER" id="PTHR46026">
    <property type="entry name" value="RHO-TYPE GUANINE NUCLEOTIDE EXCHANGE FACTOR, ISOFORM F"/>
    <property type="match status" value="1"/>
</dbReference>
<feature type="non-terminal residue" evidence="2">
    <location>
        <position position="1"/>
    </location>
</feature>
<gene>
    <name evidence="2" type="ORF">CTOB1V02_LOCUS9067</name>
</gene>
<feature type="region of interest" description="Disordered" evidence="1">
    <location>
        <begin position="387"/>
        <end position="406"/>
    </location>
</feature>
<dbReference type="EMBL" id="OB663286">
    <property type="protein sequence ID" value="CAD7231215.1"/>
    <property type="molecule type" value="Genomic_DNA"/>
</dbReference>
<dbReference type="GO" id="GO:0005085">
    <property type="term" value="F:guanyl-nucleotide exchange factor activity"/>
    <property type="evidence" value="ECO:0007669"/>
    <property type="project" value="InterPro"/>
</dbReference>
<dbReference type="PROSITE" id="PS50003">
    <property type="entry name" value="PH_DOMAIN"/>
    <property type="match status" value="1"/>
</dbReference>
<dbReference type="PROSITE" id="PS50010">
    <property type="entry name" value="DH_2"/>
    <property type="match status" value="1"/>
</dbReference>
<dbReference type="InterPro" id="IPR011993">
    <property type="entry name" value="PH-like_dom_sf"/>
</dbReference>
<name>A0A7R8ZP72_9CRUS</name>
<dbReference type="OrthoDB" id="6019202at2759"/>
<sequence>MQSPSSLIAPFLRRDELNSLLMRQTEGEGGIVHLTAALSAPFRRIEKYAGVLQELAGYMEDSHCDRGDASRAAEVMRDLVADCTHARRQRELELELLSGNVQNWEGEKPSELGDIQLLSRGKVSNRGEREGEQQGRAGRELELELLSGNVQNWEGEKPSELGDIQLLSRGKNPDIRSITLHCTRHHPEHFCSRVDEAPKRDYGDGVQTRSVVSERYLALFPRTLVLLSTSPTMNSFVYEGSLPLSGLSLRERQETGGLKVFELKGPLIEPLTITFDNASDSAKWSEGLRSSISDCLTVPPESDKNSNTLKEISPPYAFLTLLFQTLHRHNALPLVTAFPGGRGLVPAPPPAPFYSTLSADNPYGFIRYMSSCSTTVDGSVAVPPSRCLPRESSSGSPRSSTSSGLAVSHAVLGNRLWTYELNVEREPASSSSSGGDSHPAATRRSRRHPEASPPNPPANSSAEEADVGPPSRFSSTSAMYIPTTFSIDCLKHVASALRTHLGLKSSQSYPLVASHTAPVLGGATASDFVWRGCPRNTISVPEECGGAGSLSGSSEKGFGSVEERAARGREDSNGEEAIGESSGEKEAGGEGSDGKERDCGRETGGESSEGKEAGGEGSEGKETGEESSEGKELTDESSDGREKISSCEGNADGERADNFESLGQGGVGDGGEVYSTEDQACQVCPLLVAQACQVELDVSHCGIQVAPSLAHRRVHASPCYAEKSSQAVSLTADQSCQASSETAQVRHVAVQTQAVYRQSRVCLTSASSEEGFALTHQPT</sequence>
<accession>A0A7R8ZP72</accession>
<dbReference type="InterPro" id="IPR035899">
    <property type="entry name" value="DBL_dom_sf"/>
</dbReference>
<proteinExistence type="predicted"/>
<feature type="compositionally biased region" description="Basic and acidic residues" evidence="1">
    <location>
        <begin position="561"/>
        <end position="572"/>
    </location>
</feature>
<dbReference type="SUPFAM" id="SSF48065">
    <property type="entry name" value="DBL homology domain (DH-domain)"/>
    <property type="match status" value="1"/>
</dbReference>
<dbReference type="Gene3D" id="2.30.29.30">
    <property type="entry name" value="Pleckstrin-homology domain (PH domain)/Phosphotyrosine-binding domain (PTB)"/>
    <property type="match status" value="1"/>
</dbReference>
<dbReference type="InterPro" id="IPR001849">
    <property type="entry name" value="PH_domain"/>
</dbReference>
<feature type="region of interest" description="Disordered" evidence="1">
    <location>
        <begin position="542"/>
        <end position="671"/>
    </location>
</feature>
<feature type="compositionally biased region" description="Low complexity" evidence="1">
    <location>
        <begin position="392"/>
        <end position="403"/>
    </location>
</feature>
<feature type="region of interest" description="Disordered" evidence="1">
    <location>
        <begin position="425"/>
        <end position="472"/>
    </location>
</feature>
<dbReference type="AlphaFoldDB" id="A0A7R8ZP72"/>
<protein>
    <submittedName>
        <fullName evidence="2">Uncharacterized protein</fullName>
    </submittedName>
</protein>
<evidence type="ECO:0000313" key="2">
    <source>
        <dbReference type="EMBL" id="CAD7231215.1"/>
    </source>
</evidence>
<reference evidence="2" key="1">
    <citation type="submission" date="2020-11" db="EMBL/GenBank/DDBJ databases">
        <authorList>
            <person name="Tran Van P."/>
        </authorList>
    </citation>
    <scope>NUCLEOTIDE SEQUENCE</scope>
</reference>
<dbReference type="GO" id="GO:0005737">
    <property type="term" value="C:cytoplasm"/>
    <property type="evidence" value="ECO:0007669"/>
    <property type="project" value="TreeGrafter"/>
</dbReference>
<dbReference type="PANTHER" id="PTHR46026:SF1">
    <property type="entry name" value="RHO-TYPE GUANINE NUCLEOTIDE EXCHANGE FACTOR, ISOFORM F"/>
    <property type="match status" value="1"/>
</dbReference>